<dbReference type="InterPro" id="IPR016181">
    <property type="entry name" value="Acyl_CoA_acyltransferase"/>
</dbReference>
<gene>
    <name evidence="2" type="ORF">JAO78_012045</name>
</gene>
<reference evidence="2 3" key="1">
    <citation type="submission" date="2021-10" db="EMBL/GenBank/DDBJ databases">
        <title>Alishewanella koreense sp. nov. isolated from seawater of southwestern coast in South Korea and the proposal for the reclassification of Rheinheimera perlucida and Rheinheimera tuosuensis as Arsukibacterium perlucida and Arsukibacterium tuosuensis.</title>
        <authorList>
            <person name="Kim K.H."/>
            <person name="Ruan W."/>
            <person name="Kim K.R."/>
            <person name="Baek J.H."/>
            <person name="Jeon C.O."/>
        </authorList>
    </citation>
    <scope>NUCLEOTIDE SEQUENCE [LARGE SCALE GENOMIC DNA]</scope>
    <source>
        <strain evidence="2 3">16-MA</strain>
    </source>
</reference>
<dbReference type="EC" id="2.3.1.-" evidence="2"/>
<keyword evidence="3" id="KW-1185">Reference proteome</keyword>
<dbReference type="PROSITE" id="PS51186">
    <property type="entry name" value="GNAT"/>
    <property type="match status" value="1"/>
</dbReference>
<sequence>MSKLSSANFSATAVDILPLTIKHFDQVTLLANEVHGAGYMDNEKLAVMQQQGVCQGLNASFVALAAQQVLGYRLSFAAGQWQPDEWCSCERWPVPVSTMAYFKSVAVSPKLQGQGIGQRLLQQSSLALKQQGARAGLAHLWRESPHNSAVRYFSKAGGELLKIHENRWQALSYQGYACPVCEGICCCSAAEMVIVFK</sequence>
<evidence type="ECO:0000313" key="2">
    <source>
        <dbReference type="EMBL" id="MCB5227543.1"/>
    </source>
</evidence>
<dbReference type="Pfam" id="PF13508">
    <property type="entry name" value="Acetyltransf_7"/>
    <property type="match status" value="1"/>
</dbReference>
<organism evidence="2 3">
    <name type="scientific">Alishewanella maricola</name>
    <dbReference type="NCBI Taxonomy" id="2795740"/>
    <lineage>
        <taxon>Bacteria</taxon>
        <taxon>Pseudomonadati</taxon>
        <taxon>Pseudomonadota</taxon>
        <taxon>Gammaproteobacteria</taxon>
        <taxon>Alteromonadales</taxon>
        <taxon>Alteromonadaceae</taxon>
        <taxon>Alishewanella</taxon>
    </lineage>
</organism>
<keyword evidence="2" id="KW-0808">Transferase</keyword>
<dbReference type="Proteomes" id="UP000633814">
    <property type="component" value="Unassembled WGS sequence"/>
</dbReference>
<dbReference type="GO" id="GO:0016746">
    <property type="term" value="F:acyltransferase activity"/>
    <property type="evidence" value="ECO:0007669"/>
    <property type="project" value="UniProtKB-KW"/>
</dbReference>
<dbReference type="SUPFAM" id="SSF55729">
    <property type="entry name" value="Acyl-CoA N-acyltransferases (Nat)"/>
    <property type="match status" value="1"/>
</dbReference>
<evidence type="ECO:0000259" key="1">
    <source>
        <dbReference type="PROSITE" id="PS51186"/>
    </source>
</evidence>
<name>A0ABS8C5B9_9ALTE</name>
<comment type="caution">
    <text evidence="2">The sequence shown here is derived from an EMBL/GenBank/DDBJ whole genome shotgun (WGS) entry which is preliminary data.</text>
</comment>
<dbReference type="Gene3D" id="3.40.630.30">
    <property type="match status" value="1"/>
</dbReference>
<accession>A0ABS8C5B9</accession>
<dbReference type="RefSeq" id="WP_226751608.1">
    <property type="nucleotide sequence ID" value="NZ_JAEINI020000008.1"/>
</dbReference>
<proteinExistence type="predicted"/>
<evidence type="ECO:0000313" key="3">
    <source>
        <dbReference type="Proteomes" id="UP000633814"/>
    </source>
</evidence>
<dbReference type="EMBL" id="JAEINI020000008">
    <property type="protein sequence ID" value="MCB5227543.1"/>
    <property type="molecule type" value="Genomic_DNA"/>
</dbReference>
<protein>
    <submittedName>
        <fullName evidence="2">GNAT family N-acetyltransferase</fullName>
        <ecNumber evidence="2">2.3.1.-</ecNumber>
    </submittedName>
</protein>
<dbReference type="CDD" id="cd04301">
    <property type="entry name" value="NAT_SF"/>
    <property type="match status" value="1"/>
</dbReference>
<keyword evidence="2" id="KW-0012">Acyltransferase</keyword>
<feature type="domain" description="N-acetyltransferase" evidence="1">
    <location>
        <begin position="14"/>
        <end position="178"/>
    </location>
</feature>
<dbReference type="InterPro" id="IPR000182">
    <property type="entry name" value="GNAT_dom"/>
</dbReference>